<proteinExistence type="predicted"/>
<name>A0A420IY15_9PEZI</name>
<comment type="caution">
    <text evidence="1">The sequence shown here is derived from an EMBL/GenBank/DDBJ whole genome shotgun (WGS) entry which is preliminary data.</text>
</comment>
<evidence type="ECO:0000313" key="2">
    <source>
        <dbReference type="Proteomes" id="UP000283383"/>
    </source>
</evidence>
<reference evidence="1 2" key="1">
    <citation type="journal article" date="2018" name="BMC Genomics">
        <title>Comparative genome analyses reveal sequence features reflecting distinct modes of host-adaptation between dicot and monocot powdery mildew.</title>
        <authorList>
            <person name="Wu Y."/>
            <person name="Ma X."/>
            <person name="Pan Z."/>
            <person name="Kale S.D."/>
            <person name="Song Y."/>
            <person name="King H."/>
            <person name="Zhang Q."/>
            <person name="Presley C."/>
            <person name="Deng X."/>
            <person name="Wei C.I."/>
            <person name="Xiao S."/>
        </authorList>
    </citation>
    <scope>NUCLEOTIDE SEQUENCE [LARGE SCALE GENOMIC DNA]</scope>
    <source>
        <strain evidence="1">UMSG3</strain>
    </source>
</reference>
<dbReference type="Proteomes" id="UP000283383">
    <property type="component" value="Unassembled WGS sequence"/>
</dbReference>
<dbReference type="EMBL" id="MCBQ01005611">
    <property type="protein sequence ID" value="RKF79394.1"/>
    <property type="molecule type" value="Genomic_DNA"/>
</dbReference>
<feature type="non-terminal residue" evidence="1">
    <location>
        <position position="224"/>
    </location>
</feature>
<sequence length="224" mass="26222">MDNREESIFDTPVLAQDTHERWFRKMKIRLRAKGVDYVIKKSFREYAALGSSDEAYVSNITKEVSGLSLEHSEKKVKWERDDATALSMMMKRLYEDDGVLIDEYVTTQSFWEYLKKKYSKTSPFTTNENLTAIQTFDLNQYHTVTQAWYKLKQFRRKLGAANPDMKNAYTDQALFLVLTRSLPQEFISTIDIIDVQVSMTVDEKLKHLEAKELRIKSTSEASHY</sequence>
<evidence type="ECO:0000313" key="1">
    <source>
        <dbReference type="EMBL" id="RKF79394.1"/>
    </source>
</evidence>
<dbReference type="AlphaFoldDB" id="A0A420IY15"/>
<evidence type="ECO:0008006" key="3">
    <source>
        <dbReference type="Google" id="ProtNLM"/>
    </source>
</evidence>
<dbReference type="Pfam" id="PF14223">
    <property type="entry name" value="Retrotran_gag_2"/>
    <property type="match status" value="1"/>
</dbReference>
<protein>
    <recommendedName>
        <fullName evidence="3">Retrovirus-related Pol polyprotein from transposon TNT 1-94</fullName>
    </recommendedName>
</protein>
<keyword evidence="2" id="KW-1185">Reference proteome</keyword>
<gene>
    <name evidence="1" type="ORF">GcM3_056044</name>
</gene>
<accession>A0A420IY15</accession>
<organism evidence="1 2">
    <name type="scientific">Golovinomyces cichoracearum</name>
    <dbReference type="NCBI Taxonomy" id="62708"/>
    <lineage>
        <taxon>Eukaryota</taxon>
        <taxon>Fungi</taxon>
        <taxon>Dikarya</taxon>
        <taxon>Ascomycota</taxon>
        <taxon>Pezizomycotina</taxon>
        <taxon>Leotiomycetes</taxon>
        <taxon>Erysiphales</taxon>
        <taxon>Erysiphaceae</taxon>
        <taxon>Golovinomyces</taxon>
    </lineage>
</organism>